<dbReference type="RefSeq" id="XP_014499113.1">
    <property type="nucleotide sequence ID" value="XM_014643627.2"/>
</dbReference>
<name>A0A1S3TZC3_VIGRR</name>
<reference evidence="3" key="2">
    <citation type="submission" date="2025-08" db="UniProtKB">
        <authorList>
            <consortium name="RefSeq"/>
        </authorList>
    </citation>
    <scope>IDENTIFICATION</scope>
    <source>
        <tissue evidence="3">Leaf</tissue>
    </source>
</reference>
<dbReference type="GeneID" id="106760172"/>
<gene>
    <name evidence="3" type="primary">LOC106760172</name>
</gene>
<dbReference type="PANTHER" id="PTHR36383:SF1">
    <property type="entry name" value="PROTEIN, PUTATIVE-RELATED"/>
    <property type="match status" value="1"/>
</dbReference>
<keyword evidence="2" id="KW-1185">Reference proteome</keyword>
<keyword evidence="1" id="KW-0175">Coiled coil</keyword>
<evidence type="ECO:0000313" key="3">
    <source>
        <dbReference type="RefSeq" id="XP_014499113.1"/>
    </source>
</evidence>
<organism evidence="2 3">
    <name type="scientific">Vigna radiata var. radiata</name>
    <name type="common">Mung bean</name>
    <name type="synonym">Phaseolus aureus</name>
    <dbReference type="NCBI Taxonomy" id="3916"/>
    <lineage>
        <taxon>Eukaryota</taxon>
        <taxon>Viridiplantae</taxon>
        <taxon>Streptophyta</taxon>
        <taxon>Embryophyta</taxon>
        <taxon>Tracheophyta</taxon>
        <taxon>Spermatophyta</taxon>
        <taxon>Magnoliopsida</taxon>
        <taxon>eudicotyledons</taxon>
        <taxon>Gunneridae</taxon>
        <taxon>Pentapetalae</taxon>
        <taxon>rosids</taxon>
        <taxon>fabids</taxon>
        <taxon>Fabales</taxon>
        <taxon>Fabaceae</taxon>
        <taxon>Papilionoideae</taxon>
        <taxon>50 kb inversion clade</taxon>
        <taxon>NPAAA clade</taxon>
        <taxon>indigoferoid/millettioid clade</taxon>
        <taxon>Phaseoleae</taxon>
        <taxon>Vigna</taxon>
    </lineage>
</organism>
<evidence type="ECO:0000256" key="1">
    <source>
        <dbReference type="SAM" id="Coils"/>
    </source>
</evidence>
<dbReference type="STRING" id="3916.A0A1S3TZC3"/>
<dbReference type="AlphaFoldDB" id="A0A1S3TZC3"/>
<accession>A0A1S3TZC3</accession>
<feature type="coiled-coil region" evidence="1">
    <location>
        <begin position="126"/>
        <end position="194"/>
    </location>
</feature>
<protein>
    <submittedName>
        <fullName evidence="3">Uncharacterized protein LOC106760172 isoform X1</fullName>
    </submittedName>
</protein>
<dbReference type="Proteomes" id="UP000087766">
    <property type="component" value="Chromosome 5"/>
</dbReference>
<proteinExistence type="predicted"/>
<evidence type="ECO:0000313" key="2">
    <source>
        <dbReference type="Proteomes" id="UP000087766"/>
    </source>
</evidence>
<reference evidence="2" key="1">
    <citation type="journal article" date="2014" name="Nat. Commun.">
        <title>Genome sequence of mungbean and insights into evolution within Vigna species.</title>
        <authorList>
            <person name="Kang Y.J."/>
            <person name="Kim S.K."/>
            <person name="Kim M.Y."/>
            <person name="Lestari P."/>
            <person name="Kim K.H."/>
            <person name="Ha B.K."/>
            <person name="Jun T.H."/>
            <person name="Hwang W.J."/>
            <person name="Lee T."/>
            <person name="Lee J."/>
            <person name="Shim S."/>
            <person name="Yoon M.Y."/>
            <person name="Jang Y.E."/>
            <person name="Han K.S."/>
            <person name="Taeprayoon P."/>
            <person name="Yoon N."/>
            <person name="Somta P."/>
            <person name="Tanya P."/>
            <person name="Kim K.S."/>
            <person name="Gwag J.G."/>
            <person name="Moon J.K."/>
            <person name="Lee Y.H."/>
            <person name="Park B.S."/>
            <person name="Bombarely A."/>
            <person name="Doyle J.J."/>
            <person name="Jackson S.A."/>
            <person name="Schafleitner R."/>
            <person name="Srinives P."/>
            <person name="Varshney R.K."/>
            <person name="Lee S.H."/>
        </authorList>
    </citation>
    <scope>NUCLEOTIDE SEQUENCE [LARGE SCALE GENOMIC DNA]</scope>
    <source>
        <strain evidence="2">cv. VC1973A</strain>
    </source>
</reference>
<dbReference type="PANTHER" id="PTHR36383">
    <property type="entry name" value="OS09G0529350 PROTEIN"/>
    <property type="match status" value="1"/>
</dbReference>
<dbReference type="OrthoDB" id="198474at2759"/>
<dbReference type="Gramene" id="Vradi05g00010.1">
    <property type="protein sequence ID" value="Vradi05g00010.1"/>
    <property type="gene ID" value="Vradi05g00010"/>
</dbReference>
<dbReference type="KEGG" id="vra:106760172"/>
<sequence length="355" mass="39006">MPNLFRFSSTFSFPDITGGRCCGTGSRTPRCQILHPSSQSPHNGQGYRSIDNKRSCNSLTNAMNPCTNIVNSVQVPFPLFIKSFRSVPSFKCFCRSSDEKGSDDVKDPLYGLVDKQVQELLSREENKILLDGLEKASQRVEMAKRELELIQKQELAVKQLKDYVNQLEGEVLEIEECQRDISEAKAMVEKAEQSLLVNMGGPEGGGTSMGMKSEETDRDEERWESIKAASISALVGTVSGLPICFTQVTDTTQLLLPLTINFISCALFGVTFRYTIRRNLDDVQLKTGVAAAFGVVKGLGTLSGGSLLEPNFQSFLSHAQDGTIYVSENLLIFVSVAVALDYCLKTGLLNAFPID</sequence>